<dbReference type="GO" id="GO:0006405">
    <property type="term" value="P:RNA export from nucleus"/>
    <property type="evidence" value="ECO:0007669"/>
    <property type="project" value="TreeGrafter"/>
</dbReference>
<dbReference type="Pfam" id="PF03177">
    <property type="entry name" value="Nucleoporin_C"/>
    <property type="match status" value="1"/>
</dbReference>
<dbReference type="InterPro" id="IPR042537">
    <property type="entry name" value="Nucleoporin_Nup155_C_2"/>
</dbReference>
<dbReference type="GO" id="GO:0000972">
    <property type="term" value="P:transcription-dependent tethering of RNA polymerase II gene DNA at nuclear periphery"/>
    <property type="evidence" value="ECO:0007669"/>
    <property type="project" value="TreeGrafter"/>
</dbReference>
<organism evidence="7 8">
    <name type="scientific">Chlorella sorokiniana</name>
    <name type="common">Freshwater green alga</name>
    <dbReference type="NCBI Taxonomy" id="3076"/>
    <lineage>
        <taxon>Eukaryota</taxon>
        <taxon>Viridiplantae</taxon>
        <taxon>Chlorophyta</taxon>
        <taxon>core chlorophytes</taxon>
        <taxon>Trebouxiophyceae</taxon>
        <taxon>Chlorellales</taxon>
        <taxon>Chlorellaceae</taxon>
        <taxon>Chlorella clade</taxon>
        <taxon>Chlorella</taxon>
    </lineage>
</organism>
<dbReference type="Gene3D" id="1.25.40.450">
    <property type="entry name" value="Nucleoporin, helical domain, N-terminal subdomain"/>
    <property type="match status" value="1"/>
</dbReference>
<evidence type="ECO:0000259" key="6">
    <source>
        <dbReference type="Pfam" id="PF08801"/>
    </source>
</evidence>
<feature type="domain" description="Nucleoporin Nup133/Nup155-like C-terminal" evidence="5">
    <location>
        <begin position="651"/>
        <end position="1300"/>
    </location>
</feature>
<evidence type="ECO:0000259" key="5">
    <source>
        <dbReference type="Pfam" id="PF03177"/>
    </source>
</evidence>
<evidence type="ECO:0000313" key="8">
    <source>
        <dbReference type="Proteomes" id="UP000239899"/>
    </source>
</evidence>
<protein>
    <submittedName>
        <fullName evidence="7">Nuclear pore complex Nup155 isoform A</fullName>
    </submittedName>
</protein>
<keyword evidence="3" id="KW-0813">Transport</keyword>
<evidence type="ECO:0000313" key="7">
    <source>
        <dbReference type="EMBL" id="PRW05941.1"/>
    </source>
</evidence>
<dbReference type="PANTHER" id="PTHR10350">
    <property type="entry name" value="NUCLEAR PORE COMPLEX PROTEIN NUP155"/>
    <property type="match status" value="1"/>
</dbReference>
<dbReference type="GO" id="GO:0036228">
    <property type="term" value="P:protein localization to nuclear inner membrane"/>
    <property type="evidence" value="ECO:0007669"/>
    <property type="project" value="TreeGrafter"/>
</dbReference>
<dbReference type="EMBL" id="LHPG02000027">
    <property type="protein sequence ID" value="PRW05941.1"/>
    <property type="molecule type" value="Genomic_DNA"/>
</dbReference>
<dbReference type="PANTHER" id="PTHR10350:SF6">
    <property type="entry name" value="NUCLEAR PORE COMPLEX PROTEIN NUP155"/>
    <property type="match status" value="1"/>
</dbReference>
<dbReference type="OrthoDB" id="338970at2759"/>
<gene>
    <name evidence="7" type="ORF">C2E21_9439</name>
</gene>
<comment type="similarity">
    <text evidence="2">Belongs to the non-repetitive/WGA-negative nucleoporin family.</text>
</comment>
<dbReference type="GO" id="GO:0006606">
    <property type="term" value="P:protein import into nucleus"/>
    <property type="evidence" value="ECO:0007669"/>
    <property type="project" value="TreeGrafter"/>
</dbReference>
<evidence type="ECO:0000256" key="2">
    <source>
        <dbReference type="ARBA" id="ARBA00007373"/>
    </source>
</evidence>
<keyword evidence="4" id="KW-0539">Nucleus</keyword>
<dbReference type="InterPro" id="IPR004870">
    <property type="entry name" value="Nucleoporin_Nup155"/>
</dbReference>
<dbReference type="Gene3D" id="1.20.58.1780">
    <property type="match status" value="1"/>
</dbReference>
<dbReference type="STRING" id="3076.A0A2P6TBM4"/>
<dbReference type="InterPro" id="IPR014908">
    <property type="entry name" value="Nucleoporin_Nup133/Nup155_N"/>
</dbReference>
<sequence length="1402" mass="148443">MAYAPPSAWQDLGPRQAAPSAAPAAAAAAPAELANSWKHIRNVVSTDSRQADLYDLLSHSVRETQYSFTPAGWPSLVRPLSPVLAEMPGMVLERYNACQTVAFCGVFPEIKRAWASVDNSLFLWRFDKWQDVPIEYGGEEQAIVAVGLAHPRPGVFVEAIQHLLVLCTTTEIVLLGVCCSPGPSGSGDACEELTLQPLPLYSVPADNVTMVSVASTADGRIFLGGADGHLYELQYSASDSWRSKRCQKICHTGGLRQLLPSFLPSFLFGSPSALVDICCDDQRHILYTRSQASMLQVFDLGPDGKAAPTKVAESGDFLADAARALGGRDVFGRGGGDRKGAAVVYMAPIPPSQSHRLHLLTVTADGRRVYWAAASSRYGSDPAGPRPDRLRAEVARQAMPSSAASGGVGRIGGAGHAPARGLEVVAAHYSNGVLLLAEAAAGESRTRLFMLSRDLTIPPVGTATGAHVAVAGLREAVSQLEVPTPGEACAIRSVPRPAPLLLGGLLETAVRDELTSQNLGVAPRFVMVTTAGVLEMEKLRPVDVLAQLLEQRDATKLEVFFKSYGPAEAAAICILLATAGPPQASAAVVAQAKAALDNPRLCGEPQLREADGAAAGGAAAAFGVAPAAADDGLAAGFDMGAVVPVSEPEWSGAHHGLCLYASRVLQAVWDEQVVVPMRGSPQLLKCKLSQDALQSLEDKLRALDAFLGDYVQRRRARRPTAAAPGTDAAALAAMPAAKRQRLEDAQQAELKRTEAVRALVARAAQACFLLRVLAEHNLGRMAARLDEPARAQLRGLRFREWVASEDGEALATQLISVLVAEHLSASGGVAEDLAAALQRGCGAYFREDDKLYYQASGLLQRAEAAAAAADREALAREAVSLMLRVPLAVDLAQVVPQLAYLRAVQALVDLPVRKAAAIDPHNVAAQPGPEGEAAAQRRDEVCYSHTMAVMRLLIDRTAAATPALEALGKSLSDAERGAFRQQLLARAAAAQDPCFHDALYATLVQLRAVKELLALDTPYLEGYLVRAGGLLGAASGAAVGPLSASQVAHVEVLARFYISRHEYSKAAQVYELLADRASGPGEQAVSLVQREEAYQAAVLQAKSYGDAELLDRLEGKARIVALQQRLADTLAAAVAAEPEGSGAREDAEAAVAELRAAPKPLEVLYNDYAVPSQNWPLCLEMVHLANFGDRPYVCQLWDLALKEAWQQQWESGGSDDDDVRAAAALDEACRCAEALGEHFYPNDNSFPAAHVLMRLEQAAAGSWPVHTGVAQDSGRVLQAMVTACRGSHDAVVLVYEALLSIRGGDEAGDALHAPALRLRLLRSLAAVIAAAKDKLQDRAPGAFGGYRGGRREAGLLAAACEAYAAEARRLLPAAEAERLAAQFEALQAALQPLVGGFRPVAY</sequence>
<dbReference type="GO" id="GO:0044611">
    <property type="term" value="C:nuclear pore inner ring"/>
    <property type="evidence" value="ECO:0007669"/>
    <property type="project" value="TreeGrafter"/>
</dbReference>
<dbReference type="Gene3D" id="1.25.40.440">
    <property type="entry name" value="Nucleoporin, helical domain, central subdomain"/>
    <property type="match status" value="1"/>
</dbReference>
<evidence type="ECO:0000256" key="4">
    <source>
        <dbReference type="ARBA" id="ARBA00023242"/>
    </source>
</evidence>
<evidence type="ECO:0000256" key="1">
    <source>
        <dbReference type="ARBA" id="ARBA00004123"/>
    </source>
</evidence>
<reference evidence="7 8" key="1">
    <citation type="journal article" date="2018" name="Plant J.">
        <title>Genome sequences of Chlorella sorokiniana UTEX 1602 and Micractinium conductrix SAG 241.80: implications to maltose excretion by a green alga.</title>
        <authorList>
            <person name="Arriola M.B."/>
            <person name="Velmurugan N."/>
            <person name="Zhang Y."/>
            <person name="Plunkett M.H."/>
            <person name="Hondzo H."/>
            <person name="Barney B.M."/>
        </authorList>
    </citation>
    <scope>NUCLEOTIDE SEQUENCE [LARGE SCALE GENOMIC DNA]</scope>
    <source>
        <strain evidence="8">UTEX 1602</strain>
    </source>
</reference>
<dbReference type="InterPro" id="IPR007187">
    <property type="entry name" value="Nucleoporin_Nup133/Nup155_C"/>
</dbReference>
<feature type="domain" description="Nucleoporin Nup133/Nup155-like N-terminal" evidence="6">
    <location>
        <begin position="84"/>
        <end position="380"/>
    </location>
</feature>
<dbReference type="InterPro" id="IPR042533">
    <property type="entry name" value="Nucleoporin_Nup155_C_1"/>
</dbReference>
<accession>A0A2P6TBM4</accession>
<proteinExistence type="inferred from homology"/>
<evidence type="ECO:0000256" key="3">
    <source>
        <dbReference type="ARBA" id="ARBA00022448"/>
    </source>
</evidence>
<comment type="caution">
    <text evidence="7">The sequence shown here is derived from an EMBL/GenBank/DDBJ whole genome shotgun (WGS) entry which is preliminary data.</text>
</comment>
<keyword evidence="8" id="KW-1185">Reference proteome</keyword>
<name>A0A2P6TBM4_CHLSO</name>
<comment type="subcellular location">
    <subcellularLocation>
        <location evidence="1">Nucleus</location>
    </subcellularLocation>
</comment>
<dbReference type="GO" id="GO:0017056">
    <property type="term" value="F:structural constituent of nuclear pore"/>
    <property type="evidence" value="ECO:0007669"/>
    <property type="project" value="InterPro"/>
</dbReference>
<dbReference type="Proteomes" id="UP000239899">
    <property type="component" value="Unassembled WGS sequence"/>
</dbReference>
<dbReference type="Gene3D" id="1.20.120.1050">
    <property type="match status" value="1"/>
</dbReference>
<dbReference type="Pfam" id="PF08801">
    <property type="entry name" value="Nucleoporin_N"/>
    <property type="match status" value="1"/>
</dbReference>